<dbReference type="GO" id="GO:0008168">
    <property type="term" value="F:methyltransferase activity"/>
    <property type="evidence" value="ECO:0007669"/>
    <property type="project" value="UniProtKB-KW"/>
</dbReference>
<evidence type="ECO:0000313" key="1">
    <source>
        <dbReference type="EMBL" id="MBK1814416.1"/>
    </source>
</evidence>
<dbReference type="AlphaFoldDB" id="A0A934VA26"/>
<protein>
    <submittedName>
        <fullName evidence="1">Class I SAM-dependent methyltransferase</fullName>
    </submittedName>
</protein>
<sequence length="252" mass="29139">MTSHLKSLIRQLFYRSGTFQNLVGFFSVLSGRTRGMGISHLASYRENDAIGPLQRDEAIALFGIIRSLRPKVVVEFGFFHGHSAFNFLQALSGDARLFSYDIDPESIRRAKSEFGFDRRFTFIAKSQTEFDAADVGRREIDFVFFDAAHELDLNQETFRRIAPHLAPEGMMAVHDTGLWPREYFESIHHEFERGMPGEWVTENLYAHQPGERRFIDWILSEYPEFSAIHFHSTATLRHGFSLLQRRRSLSQG</sequence>
<accession>A0A934VA26</accession>
<dbReference type="Proteomes" id="UP000600139">
    <property type="component" value="Unassembled WGS sequence"/>
</dbReference>
<proteinExistence type="predicted"/>
<keyword evidence="2" id="KW-1185">Reference proteome</keyword>
<dbReference type="GO" id="GO:0032259">
    <property type="term" value="P:methylation"/>
    <property type="evidence" value="ECO:0007669"/>
    <property type="project" value="UniProtKB-KW"/>
</dbReference>
<comment type="caution">
    <text evidence="1">The sequence shown here is derived from an EMBL/GenBank/DDBJ whole genome shotgun (WGS) entry which is preliminary data.</text>
</comment>
<organism evidence="1 2">
    <name type="scientific">Luteolibacter yonseiensis</name>
    <dbReference type="NCBI Taxonomy" id="1144680"/>
    <lineage>
        <taxon>Bacteria</taxon>
        <taxon>Pseudomonadati</taxon>
        <taxon>Verrucomicrobiota</taxon>
        <taxon>Verrucomicrobiia</taxon>
        <taxon>Verrucomicrobiales</taxon>
        <taxon>Verrucomicrobiaceae</taxon>
        <taxon>Luteolibacter</taxon>
    </lineage>
</organism>
<evidence type="ECO:0000313" key="2">
    <source>
        <dbReference type="Proteomes" id="UP000600139"/>
    </source>
</evidence>
<keyword evidence="1" id="KW-0489">Methyltransferase</keyword>
<gene>
    <name evidence="1" type="ORF">JIN84_02250</name>
</gene>
<reference evidence="1" key="1">
    <citation type="submission" date="2021-01" db="EMBL/GenBank/DDBJ databases">
        <title>Modified the classification status of verrucomicrobia.</title>
        <authorList>
            <person name="Feng X."/>
        </authorList>
    </citation>
    <scope>NUCLEOTIDE SEQUENCE</scope>
    <source>
        <strain evidence="1">JCM 18052</strain>
    </source>
</reference>
<dbReference type="EMBL" id="JAENIK010000004">
    <property type="protein sequence ID" value="MBK1814416.1"/>
    <property type="molecule type" value="Genomic_DNA"/>
</dbReference>
<dbReference type="SUPFAM" id="SSF53335">
    <property type="entry name" value="S-adenosyl-L-methionine-dependent methyltransferases"/>
    <property type="match status" value="1"/>
</dbReference>
<dbReference type="Gene3D" id="3.40.50.150">
    <property type="entry name" value="Vaccinia Virus protein VP39"/>
    <property type="match status" value="1"/>
</dbReference>
<dbReference type="Pfam" id="PF13578">
    <property type="entry name" value="Methyltransf_24"/>
    <property type="match status" value="1"/>
</dbReference>
<keyword evidence="1" id="KW-0808">Transferase</keyword>
<name>A0A934VA26_9BACT</name>
<dbReference type="RefSeq" id="WP_200349382.1">
    <property type="nucleotide sequence ID" value="NZ_BAABHZ010000010.1"/>
</dbReference>
<dbReference type="InterPro" id="IPR029063">
    <property type="entry name" value="SAM-dependent_MTases_sf"/>
</dbReference>